<evidence type="ECO:0008006" key="3">
    <source>
        <dbReference type="Google" id="ProtNLM"/>
    </source>
</evidence>
<sequence>MRLEKYEIEVIENYWIDIEEIKKRVKHREYEVLKSGENPAENAFIERHTTIINGIEQLYSELDEDLKTIVDMRYWNPSGISEDWLIIADRLYMSKSQVLKKRKWLIEKTAERIYWV</sequence>
<dbReference type="InterPro" id="IPR006523">
    <property type="entry name" value="RinA"/>
</dbReference>
<dbReference type="EMBL" id="JAXUIA010000001">
    <property type="protein sequence ID" value="MEA0974885.1"/>
    <property type="molecule type" value="Genomic_DNA"/>
</dbReference>
<gene>
    <name evidence="1" type="ORF">U6C28_01150</name>
</gene>
<dbReference type="NCBIfam" id="TIGR01636">
    <property type="entry name" value="phage_rinA"/>
    <property type="match status" value="1"/>
</dbReference>
<reference evidence="1 2" key="1">
    <citation type="submission" date="2023-12" db="EMBL/GenBank/DDBJ databases">
        <title>Genome comparison identifies genes involved in endophytic behavior of Lysinibacillus irui and provides insights into its role as a plant-growth promoting bacterium.</title>
        <authorList>
            <person name="Hilario S."/>
            <person name="Matos I."/>
            <person name="Goncalves M.F.M."/>
            <person name="Pardo C.A."/>
            <person name="Santos M.J."/>
        </authorList>
    </citation>
    <scope>NUCLEOTIDE SEQUENCE [LARGE SCALE GENOMIC DNA]</scope>
    <source>
        <strain evidence="1 2">B3</strain>
    </source>
</reference>
<evidence type="ECO:0000313" key="1">
    <source>
        <dbReference type="EMBL" id="MEA0974885.1"/>
    </source>
</evidence>
<proteinExistence type="predicted"/>
<dbReference type="RefSeq" id="WP_322611340.1">
    <property type="nucleotide sequence ID" value="NZ_JAXLNX010000007.1"/>
</dbReference>
<protein>
    <recommendedName>
        <fullName evidence="3">Transcriptional regulator</fullName>
    </recommendedName>
</protein>
<dbReference type="Proteomes" id="UP001289615">
    <property type="component" value="Unassembled WGS sequence"/>
</dbReference>
<comment type="caution">
    <text evidence="1">The sequence shown here is derived from an EMBL/GenBank/DDBJ whole genome shotgun (WGS) entry which is preliminary data.</text>
</comment>
<evidence type="ECO:0000313" key="2">
    <source>
        <dbReference type="Proteomes" id="UP001289615"/>
    </source>
</evidence>
<accession>A0ABU5NFV6</accession>
<keyword evidence="2" id="KW-1185">Reference proteome</keyword>
<organism evidence="1 2">
    <name type="scientific">Lysinibacillus irui</name>
    <dbReference type="NCBI Taxonomy" id="2998077"/>
    <lineage>
        <taxon>Bacteria</taxon>
        <taxon>Bacillati</taxon>
        <taxon>Bacillota</taxon>
        <taxon>Bacilli</taxon>
        <taxon>Bacillales</taxon>
        <taxon>Bacillaceae</taxon>
        <taxon>Lysinibacillus</taxon>
    </lineage>
</organism>
<name>A0ABU5NFV6_9BACI</name>